<dbReference type="InterPro" id="IPR013159">
    <property type="entry name" value="DnaA_C"/>
</dbReference>
<dbReference type="EMBL" id="BATC01000043">
    <property type="protein sequence ID" value="GAD59906.1"/>
    <property type="molecule type" value="Genomic_DNA"/>
</dbReference>
<dbReference type="InterPro" id="IPR010921">
    <property type="entry name" value="Trp_repressor/repl_initiator"/>
</dbReference>
<dbReference type="GO" id="GO:0005524">
    <property type="term" value="F:ATP binding"/>
    <property type="evidence" value="ECO:0007669"/>
    <property type="project" value="InterPro"/>
</dbReference>
<dbReference type="GO" id="GO:0006275">
    <property type="term" value="P:regulation of DNA replication"/>
    <property type="evidence" value="ECO:0007669"/>
    <property type="project" value="InterPro"/>
</dbReference>
<keyword evidence="3" id="KW-1185">Reference proteome</keyword>
<dbReference type="GO" id="GO:0006270">
    <property type="term" value="P:DNA replication initiation"/>
    <property type="evidence" value="ECO:0007669"/>
    <property type="project" value="InterPro"/>
</dbReference>
<name>A0A8E0TT31_9CAUL</name>
<evidence type="ECO:0000259" key="1">
    <source>
        <dbReference type="SMART" id="SM00760"/>
    </source>
</evidence>
<evidence type="ECO:0000313" key="3">
    <source>
        <dbReference type="Proteomes" id="UP000016569"/>
    </source>
</evidence>
<dbReference type="GO" id="GO:0043565">
    <property type="term" value="F:sequence-specific DNA binding"/>
    <property type="evidence" value="ECO:0007669"/>
    <property type="project" value="InterPro"/>
</dbReference>
<gene>
    <name evidence="2" type="ORF">MBEBAB_2156</name>
</gene>
<comment type="caution">
    <text evidence="2">The sequence shown here is derived from an EMBL/GenBank/DDBJ whole genome shotgun (WGS) entry which is preliminary data.</text>
</comment>
<accession>A0A8E0TT31</accession>
<dbReference type="SUPFAM" id="SSF48295">
    <property type="entry name" value="TrpR-like"/>
    <property type="match status" value="1"/>
</dbReference>
<dbReference type="Proteomes" id="UP000016569">
    <property type="component" value="Unassembled WGS sequence"/>
</dbReference>
<dbReference type="SMART" id="SM00760">
    <property type="entry name" value="Bac_DnaA_C"/>
    <property type="match status" value="1"/>
</dbReference>
<reference evidence="3" key="1">
    <citation type="journal article" date="2013" name="Genome Announc.">
        <title>Draft Genome Sequence of the Dimorphic Prosthecate Bacterium Brevundimonas abyssalis TAR-001T.</title>
        <authorList>
            <person name="Tsubouchi T."/>
            <person name="Nishi S."/>
            <person name="Usui K."/>
            <person name="Shimane Y."/>
            <person name="Takaki Y."/>
            <person name="Maruyama T."/>
            <person name="Hatada Y."/>
        </authorList>
    </citation>
    <scope>NUCLEOTIDE SEQUENCE [LARGE SCALE GENOMIC DNA]</scope>
    <source>
        <strain evidence="3">TAR-001</strain>
    </source>
</reference>
<dbReference type="Pfam" id="PF08299">
    <property type="entry name" value="Bac_DnaA_C"/>
    <property type="match status" value="1"/>
</dbReference>
<proteinExistence type="predicted"/>
<dbReference type="CDD" id="cd06571">
    <property type="entry name" value="Bac_DnaA_C"/>
    <property type="match status" value="1"/>
</dbReference>
<protein>
    <submittedName>
        <fullName evidence="2">DNA-binding protein</fullName>
    </submittedName>
</protein>
<dbReference type="Gene3D" id="1.10.1750.10">
    <property type="match status" value="1"/>
</dbReference>
<feature type="domain" description="Chromosomal replication initiator DnaA C-terminal" evidence="1">
    <location>
        <begin position="1"/>
        <end position="65"/>
    </location>
</feature>
<keyword evidence="2" id="KW-0238">DNA-binding</keyword>
<dbReference type="AlphaFoldDB" id="A0A8E0TT31"/>
<organism evidence="2 3">
    <name type="scientific">Brevundimonas abyssalis TAR-001</name>
    <dbReference type="NCBI Taxonomy" id="1391729"/>
    <lineage>
        <taxon>Bacteria</taxon>
        <taxon>Pseudomonadati</taxon>
        <taxon>Pseudomonadota</taxon>
        <taxon>Alphaproteobacteria</taxon>
        <taxon>Caulobacterales</taxon>
        <taxon>Caulobacteraceae</taxon>
        <taxon>Brevundimonas</taxon>
    </lineage>
</organism>
<evidence type="ECO:0000313" key="2">
    <source>
        <dbReference type="EMBL" id="GAD59906.1"/>
    </source>
</evidence>
<sequence>MQAVASVTGVPAAAMQSRRLLNREVRRARSLAWYLSHTEYGWPLYRVGAAFDRDRTTVAKACREVEDMRDDPALDGLLDRVGRGLAEITGQAEAA</sequence>